<feature type="domain" description="Glycosyltransferase subfamily 4-like N-terminal" evidence="2">
    <location>
        <begin position="17"/>
        <end position="168"/>
    </location>
</feature>
<evidence type="ECO:0000259" key="2">
    <source>
        <dbReference type="Pfam" id="PF13439"/>
    </source>
</evidence>
<dbReference type="Pfam" id="PF00534">
    <property type="entry name" value="Glycos_transf_1"/>
    <property type="match status" value="1"/>
</dbReference>
<dbReference type="Gene3D" id="3.40.50.2000">
    <property type="entry name" value="Glycogen Phosphorylase B"/>
    <property type="match status" value="2"/>
</dbReference>
<dbReference type="InterPro" id="IPR028098">
    <property type="entry name" value="Glyco_trans_4-like_N"/>
</dbReference>
<dbReference type="AlphaFoldDB" id="A0A923DY28"/>
<dbReference type="Pfam" id="PF13439">
    <property type="entry name" value="Glyco_transf_4"/>
    <property type="match status" value="1"/>
</dbReference>
<gene>
    <name evidence="3" type="ORF">GM921_01335</name>
</gene>
<evidence type="ECO:0000259" key="1">
    <source>
        <dbReference type="Pfam" id="PF00534"/>
    </source>
</evidence>
<accession>A0A923DY28</accession>
<protein>
    <submittedName>
        <fullName evidence="3">Glycosyltransferase</fullName>
    </submittedName>
</protein>
<comment type="caution">
    <text evidence="3">The sequence shown here is derived from an EMBL/GenBank/DDBJ whole genome shotgun (WGS) entry which is preliminary data.</text>
</comment>
<evidence type="ECO:0000313" key="3">
    <source>
        <dbReference type="EMBL" id="MBB2144114.1"/>
    </source>
</evidence>
<name>A0A923DY28_9SPHI</name>
<dbReference type="RefSeq" id="WP_182920814.1">
    <property type="nucleotide sequence ID" value="NZ_WNXD01000001.1"/>
</dbReference>
<dbReference type="PANTHER" id="PTHR12526">
    <property type="entry name" value="GLYCOSYLTRANSFERASE"/>
    <property type="match status" value="1"/>
</dbReference>
<dbReference type="CDD" id="cd03801">
    <property type="entry name" value="GT4_PimA-like"/>
    <property type="match status" value="1"/>
</dbReference>
<organism evidence="3 4">
    <name type="scientific">Pedobacter planticolens</name>
    <dbReference type="NCBI Taxonomy" id="2679964"/>
    <lineage>
        <taxon>Bacteria</taxon>
        <taxon>Pseudomonadati</taxon>
        <taxon>Bacteroidota</taxon>
        <taxon>Sphingobacteriia</taxon>
        <taxon>Sphingobacteriales</taxon>
        <taxon>Sphingobacteriaceae</taxon>
        <taxon>Pedobacter</taxon>
    </lineage>
</organism>
<sequence length="372" mass="42777">MPPKVLFLTLKVFGFTGGIEKVCRSICRALYDLGEENTLEPTVYSMYDKYFERDSRYLKKQQYQGFNEHRKYFVIKSLLKGIRSDVIILSHINLLSVGYLIKRFSPKTKVYLIAHGIEIWRKLPEPKLKALNRLDKIIAVSHFTAEKIKSIHGIKAEKIEILNNCIDPFYFFPENFSKPEPLLKRYGLNPNQKILMSLSRVVSSEKYKGYDNTISILPQLIKKYPEVVYLIAGKSDEEEKLRLEKLIIKHQIADHIKLIGFIDEAEITDHFLLSDIFVMPSKKEGFGIVFIEAMASGLCVVAGNKDGSVDALKNGELGKLVNPDDSNEIEKTLNELLKSPLDHEEKIALQKSVLKAFSYEKYRESIRKLIQQ</sequence>
<proteinExistence type="predicted"/>
<feature type="domain" description="Glycosyl transferase family 1" evidence="1">
    <location>
        <begin position="185"/>
        <end position="346"/>
    </location>
</feature>
<dbReference type="InterPro" id="IPR001296">
    <property type="entry name" value="Glyco_trans_1"/>
</dbReference>
<dbReference type="EMBL" id="WNXD01000001">
    <property type="protein sequence ID" value="MBB2144114.1"/>
    <property type="molecule type" value="Genomic_DNA"/>
</dbReference>
<dbReference type="SUPFAM" id="SSF53756">
    <property type="entry name" value="UDP-Glycosyltransferase/glycogen phosphorylase"/>
    <property type="match status" value="1"/>
</dbReference>
<keyword evidence="4" id="KW-1185">Reference proteome</keyword>
<reference evidence="3" key="1">
    <citation type="submission" date="2019-11" db="EMBL/GenBank/DDBJ databases">
        <title>Description of Pedobacter sp. LMG 31464T.</title>
        <authorList>
            <person name="Carlier A."/>
            <person name="Qi S."/>
            <person name="Vandamme P."/>
        </authorList>
    </citation>
    <scope>NUCLEOTIDE SEQUENCE</scope>
    <source>
        <strain evidence="3">LMG 31464</strain>
    </source>
</reference>
<dbReference type="GO" id="GO:0016757">
    <property type="term" value="F:glycosyltransferase activity"/>
    <property type="evidence" value="ECO:0007669"/>
    <property type="project" value="InterPro"/>
</dbReference>
<dbReference type="Proteomes" id="UP000601055">
    <property type="component" value="Unassembled WGS sequence"/>
</dbReference>
<evidence type="ECO:0000313" key="4">
    <source>
        <dbReference type="Proteomes" id="UP000601055"/>
    </source>
</evidence>